<dbReference type="PROSITE" id="PS51885">
    <property type="entry name" value="NEPRILYSIN"/>
    <property type="match status" value="1"/>
</dbReference>
<dbReference type="Proteomes" id="UP001432322">
    <property type="component" value="Unassembled WGS sequence"/>
</dbReference>
<dbReference type="EMBL" id="BTSY01000007">
    <property type="protein sequence ID" value="GMT35022.1"/>
    <property type="molecule type" value="Genomic_DNA"/>
</dbReference>
<evidence type="ECO:0000259" key="1">
    <source>
        <dbReference type="Pfam" id="PF01431"/>
    </source>
</evidence>
<name>A0AAV5WZ40_9BILA</name>
<dbReference type="SUPFAM" id="SSF55486">
    <property type="entry name" value="Metalloproteases ('zincins'), catalytic domain"/>
    <property type="match status" value="1"/>
</dbReference>
<dbReference type="Pfam" id="PF01431">
    <property type="entry name" value="Peptidase_M13"/>
    <property type="match status" value="1"/>
</dbReference>
<protein>
    <recommendedName>
        <fullName evidence="1">Peptidase M13 C-terminal domain-containing protein</fullName>
    </recommendedName>
</protein>
<organism evidence="2 3">
    <name type="scientific">Pristionchus fissidentatus</name>
    <dbReference type="NCBI Taxonomy" id="1538716"/>
    <lineage>
        <taxon>Eukaryota</taxon>
        <taxon>Metazoa</taxon>
        <taxon>Ecdysozoa</taxon>
        <taxon>Nematoda</taxon>
        <taxon>Chromadorea</taxon>
        <taxon>Rhabditida</taxon>
        <taxon>Rhabditina</taxon>
        <taxon>Diplogasteromorpha</taxon>
        <taxon>Diplogasteroidea</taxon>
        <taxon>Neodiplogasteridae</taxon>
        <taxon>Pristionchus</taxon>
    </lineage>
</organism>
<dbReference type="PANTHER" id="PTHR11733">
    <property type="entry name" value="ZINC METALLOPROTEASE FAMILY M13 NEPRILYSIN-RELATED"/>
    <property type="match status" value="1"/>
</dbReference>
<gene>
    <name evidence="2" type="ORF">PFISCL1PPCAC_26319</name>
</gene>
<dbReference type="InterPro" id="IPR000718">
    <property type="entry name" value="Peptidase_M13"/>
</dbReference>
<dbReference type="InterPro" id="IPR018497">
    <property type="entry name" value="Peptidase_M13_C"/>
</dbReference>
<feature type="domain" description="Peptidase M13 C-terminal" evidence="1">
    <location>
        <begin position="84"/>
        <end position="177"/>
    </location>
</feature>
<dbReference type="InterPro" id="IPR024079">
    <property type="entry name" value="MetalloPept_cat_dom_sf"/>
</dbReference>
<keyword evidence="3" id="KW-1185">Reference proteome</keyword>
<accession>A0AAV5WZ40</accession>
<reference evidence="2" key="1">
    <citation type="submission" date="2023-10" db="EMBL/GenBank/DDBJ databases">
        <title>Genome assembly of Pristionchus species.</title>
        <authorList>
            <person name="Yoshida K."/>
            <person name="Sommer R.J."/>
        </authorList>
    </citation>
    <scope>NUCLEOTIDE SEQUENCE</scope>
    <source>
        <strain evidence="2">RS5133</strain>
    </source>
</reference>
<dbReference type="Gene3D" id="3.40.390.10">
    <property type="entry name" value="Collagenase (Catalytic Domain)"/>
    <property type="match status" value="1"/>
</dbReference>
<dbReference type="PANTHER" id="PTHR11733:SF208">
    <property type="entry name" value="PEPTIDASE M13 C-TERMINAL DOMAIN-CONTAINING PROTEIN"/>
    <property type="match status" value="1"/>
</dbReference>
<dbReference type="GO" id="GO:0006508">
    <property type="term" value="P:proteolysis"/>
    <property type="evidence" value="ECO:0007669"/>
    <property type="project" value="InterPro"/>
</dbReference>
<sequence length="184" mass="20854">TAAVVSYFYYYIEETTALLNSKIQHGSISYTYGHELYHGVQWTYADIMPAHPVVPSCSSRVNSYFTQVGARFPEDKRFYGWPTEEEADIYGTQIAYGAFVNAIGSNINDIVYPSLNLTQRQLFFYANSIFGCNVHTGNIENPLQIYLPDAHYEVNGRLAQINDFRSTFQCAATDDMVFPDVSSF</sequence>
<comment type="caution">
    <text evidence="2">The sequence shown here is derived from an EMBL/GenBank/DDBJ whole genome shotgun (WGS) entry which is preliminary data.</text>
</comment>
<dbReference type="GO" id="GO:0005886">
    <property type="term" value="C:plasma membrane"/>
    <property type="evidence" value="ECO:0007669"/>
    <property type="project" value="TreeGrafter"/>
</dbReference>
<feature type="non-terminal residue" evidence="2">
    <location>
        <position position="1"/>
    </location>
</feature>
<dbReference type="GO" id="GO:0004222">
    <property type="term" value="F:metalloendopeptidase activity"/>
    <property type="evidence" value="ECO:0007669"/>
    <property type="project" value="InterPro"/>
</dbReference>
<proteinExistence type="predicted"/>
<evidence type="ECO:0000313" key="2">
    <source>
        <dbReference type="EMBL" id="GMT35022.1"/>
    </source>
</evidence>
<dbReference type="AlphaFoldDB" id="A0AAV5WZ40"/>
<evidence type="ECO:0000313" key="3">
    <source>
        <dbReference type="Proteomes" id="UP001432322"/>
    </source>
</evidence>